<dbReference type="Proteomes" id="UP000281468">
    <property type="component" value="Unassembled WGS sequence"/>
</dbReference>
<evidence type="ECO:0000313" key="3">
    <source>
        <dbReference type="EMBL" id="RMY76202.1"/>
    </source>
</evidence>
<keyword evidence="1" id="KW-0732">Signal</keyword>
<dbReference type="PANTHER" id="PTHR30383:SF31">
    <property type="entry name" value="SGNH HYDROLASE-TYPE ESTERASE DOMAIN-CONTAINING PROTEIN-RELATED"/>
    <property type="match status" value="1"/>
</dbReference>
<organism evidence="3 4">
    <name type="scientific">Hortaea werneckii</name>
    <name type="common">Black yeast</name>
    <name type="synonym">Cladosporium werneckii</name>
    <dbReference type="NCBI Taxonomy" id="91943"/>
    <lineage>
        <taxon>Eukaryota</taxon>
        <taxon>Fungi</taxon>
        <taxon>Dikarya</taxon>
        <taxon>Ascomycota</taxon>
        <taxon>Pezizomycotina</taxon>
        <taxon>Dothideomycetes</taxon>
        <taxon>Dothideomycetidae</taxon>
        <taxon>Mycosphaerellales</taxon>
        <taxon>Teratosphaeriaceae</taxon>
        <taxon>Hortaea</taxon>
    </lineage>
</organism>
<dbReference type="InterPro" id="IPR013830">
    <property type="entry name" value="SGNH_hydro"/>
</dbReference>
<dbReference type="VEuPathDB" id="FungiDB:BTJ68_10042"/>
<evidence type="ECO:0000313" key="4">
    <source>
        <dbReference type="Proteomes" id="UP000281468"/>
    </source>
</evidence>
<evidence type="ECO:0000256" key="1">
    <source>
        <dbReference type="SAM" id="SignalP"/>
    </source>
</evidence>
<sequence length="260" mass="27843">MANLKYLIIALCLAALAASKSINNGMKLKILPLGASIVWGQNSADGNGFRGGLRKALIAGGNKYVSMVGTVRHGNMAFNACEGFPGQVIQSVANKALEHHVYTDYYPNVILVHVGTNDCWAGSSASTMAGRITWMLNSIKTRQPRTFVLLSTLIPSRNANQEACIRRFNAALPGVVAAAKRGGQKVALVDMHAVVPVREISSDGTHPTNAGYQLMAKAWYRAMVKHAGMISAPNPKENVWSDVQSSKILMNCGLADNIPP</sequence>
<protein>
    <recommendedName>
        <fullName evidence="2">SGNH hydrolase-type esterase domain-containing protein</fullName>
    </recommendedName>
</protein>
<dbReference type="EMBL" id="QWIQ01000809">
    <property type="protein sequence ID" value="RMY76202.1"/>
    <property type="molecule type" value="Genomic_DNA"/>
</dbReference>
<gene>
    <name evidence="3" type="ORF">D0862_13788</name>
</gene>
<dbReference type="Gene3D" id="3.40.50.1110">
    <property type="entry name" value="SGNH hydrolase"/>
    <property type="match status" value="1"/>
</dbReference>
<proteinExistence type="predicted"/>
<dbReference type="CDD" id="cd01833">
    <property type="entry name" value="XynB_like"/>
    <property type="match status" value="1"/>
</dbReference>
<dbReference type="SUPFAM" id="SSF52266">
    <property type="entry name" value="SGNH hydrolase"/>
    <property type="match status" value="1"/>
</dbReference>
<evidence type="ECO:0000259" key="2">
    <source>
        <dbReference type="Pfam" id="PF13472"/>
    </source>
</evidence>
<feature type="chain" id="PRO_5018173026" description="SGNH hydrolase-type esterase domain-containing protein" evidence="1">
    <location>
        <begin position="20"/>
        <end position="260"/>
    </location>
</feature>
<dbReference type="AlphaFoldDB" id="A0A3M7EHZ9"/>
<feature type="signal peptide" evidence="1">
    <location>
        <begin position="1"/>
        <end position="19"/>
    </location>
</feature>
<reference evidence="3 4" key="1">
    <citation type="journal article" date="2018" name="BMC Genomics">
        <title>Genomic evidence for intraspecific hybridization in a clonal and extremely halotolerant yeast.</title>
        <authorList>
            <person name="Gostincar C."/>
            <person name="Stajich J.E."/>
            <person name="Zupancic J."/>
            <person name="Zalar P."/>
            <person name="Gunde-Cimerman N."/>
        </authorList>
    </citation>
    <scope>NUCLEOTIDE SEQUENCE [LARGE SCALE GENOMIC DNA]</scope>
    <source>
        <strain evidence="3 4">EXF-171</strain>
    </source>
</reference>
<accession>A0A3M7EHZ9</accession>
<dbReference type="PANTHER" id="PTHR30383">
    <property type="entry name" value="THIOESTERASE 1/PROTEASE 1/LYSOPHOSPHOLIPASE L1"/>
    <property type="match status" value="1"/>
</dbReference>
<dbReference type="GO" id="GO:0004622">
    <property type="term" value="F:phosphatidylcholine lysophospholipase activity"/>
    <property type="evidence" value="ECO:0007669"/>
    <property type="project" value="TreeGrafter"/>
</dbReference>
<dbReference type="InterPro" id="IPR036514">
    <property type="entry name" value="SGNH_hydro_sf"/>
</dbReference>
<comment type="caution">
    <text evidence="3">The sequence shown here is derived from an EMBL/GenBank/DDBJ whole genome shotgun (WGS) entry which is preliminary data.</text>
</comment>
<dbReference type="InterPro" id="IPR051532">
    <property type="entry name" value="Ester_Hydrolysis_Enzymes"/>
</dbReference>
<dbReference type="Pfam" id="PF13472">
    <property type="entry name" value="Lipase_GDSL_2"/>
    <property type="match status" value="1"/>
</dbReference>
<name>A0A3M7EHZ9_HORWE</name>
<feature type="domain" description="SGNH hydrolase-type esterase" evidence="2">
    <location>
        <begin position="33"/>
        <end position="214"/>
    </location>
</feature>